<dbReference type="Ensembl" id="ENSLAFT00000035898.1">
    <property type="protein sequence ID" value="ENSLAFP00000024341.1"/>
    <property type="gene ID" value="ENSLAFG00000029856.1"/>
</dbReference>
<keyword evidence="4" id="KW-1185">Reference proteome</keyword>
<sequence>MASQNGDPVTASVVSRKRAQPSKASAWGSTGKRLQQELMTLMISGNKGISAFPESYNLFKWVGTIHGEAGTVSEEDLRRKLFPEFHSCYPSNATFKFLTLCYHKVATQGNHCLDILKDKWFALYDVRTILSIQSLLEELNICNPLNIHAASLWKNPTAFNKHLQKEVSSQEP</sequence>
<feature type="domain" description="UBC core" evidence="2">
    <location>
        <begin position="29"/>
        <end position="172"/>
    </location>
</feature>
<reference evidence="3" key="3">
    <citation type="submission" date="2025-09" db="UniProtKB">
        <authorList>
            <consortium name="Ensembl"/>
        </authorList>
    </citation>
    <scope>IDENTIFICATION</scope>
    <source>
        <strain evidence="3">Isolate ISIS603380</strain>
    </source>
</reference>
<name>G3U933_LOXAF</name>
<evidence type="ECO:0000259" key="2">
    <source>
        <dbReference type="PROSITE" id="PS50127"/>
    </source>
</evidence>
<evidence type="ECO:0000313" key="3">
    <source>
        <dbReference type="Ensembl" id="ENSLAFP00000024341.1"/>
    </source>
</evidence>
<proteinExistence type="predicted"/>
<dbReference type="Gene3D" id="3.10.110.10">
    <property type="entry name" value="Ubiquitin Conjugating Enzyme"/>
    <property type="match status" value="1"/>
</dbReference>
<evidence type="ECO:0000256" key="1">
    <source>
        <dbReference type="SAM" id="MobiDB-lite"/>
    </source>
</evidence>
<dbReference type="SUPFAM" id="SSF54495">
    <property type="entry name" value="UBC-like"/>
    <property type="match status" value="1"/>
</dbReference>
<reference evidence="3" key="2">
    <citation type="submission" date="2025-08" db="UniProtKB">
        <authorList>
            <consortium name="Ensembl"/>
        </authorList>
    </citation>
    <scope>IDENTIFICATION</scope>
    <source>
        <strain evidence="3">Isolate ISIS603380</strain>
    </source>
</reference>
<dbReference type="PROSITE" id="PS50127">
    <property type="entry name" value="UBC_2"/>
    <property type="match status" value="1"/>
</dbReference>
<dbReference type="OMA" id="DWAATIQ"/>
<protein>
    <recommendedName>
        <fullName evidence="2">UBC core domain-containing protein</fullName>
    </recommendedName>
</protein>
<dbReference type="HOGENOM" id="CLU_030988_9_2_1"/>
<feature type="region of interest" description="Disordered" evidence="1">
    <location>
        <begin position="1"/>
        <end position="30"/>
    </location>
</feature>
<dbReference type="InterPro" id="IPR000608">
    <property type="entry name" value="UBC"/>
</dbReference>
<dbReference type="InParanoid" id="G3U933"/>
<dbReference type="STRING" id="9785.ENSLAFP00000024341"/>
<dbReference type="PANTHER" id="PTHR24067">
    <property type="entry name" value="UBIQUITIN-CONJUGATING ENZYME E2"/>
    <property type="match status" value="1"/>
</dbReference>
<dbReference type="SMART" id="SM00212">
    <property type="entry name" value="UBCc"/>
    <property type="match status" value="1"/>
</dbReference>
<reference evidence="3 4" key="1">
    <citation type="submission" date="2009-06" db="EMBL/GenBank/DDBJ databases">
        <title>The Genome Sequence of Loxodonta africana (African elephant).</title>
        <authorList>
            <person name="Di Palma F."/>
            <person name="Heiman D."/>
            <person name="Young S."/>
            <person name="Johnson J."/>
            <person name="Lander E.S."/>
            <person name="Lindblad-Toh K."/>
        </authorList>
    </citation>
    <scope>NUCLEOTIDE SEQUENCE [LARGE SCALE GENOMIC DNA]</scope>
    <source>
        <strain evidence="3 4">Isolate ISIS603380</strain>
    </source>
</reference>
<dbReference type="InterPro" id="IPR016135">
    <property type="entry name" value="UBQ-conjugating_enzyme/RWD"/>
</dbReference>
<accession>G3U933</accession>
<dbReference type="Proteomes" id="UP000007646">
    <property type="component" value="Unassembled WGS sequence"/>
</dbReference>
<dbReference type="Pfam" id="PF00179">
    <property type="entry name" value="UQ_con"/>
    <property type="match status" value="1"/>
</dbReference>
<dbReference type="InterPro" id="IPR050113">
    <property type="entry name" value="Ub_conjugating_enzyme"/>
</dbReference>
<organism evidence="3 4">
    <name type="scientific">Loxodonta africana</name>
    <name type="common">African elephant</name>
    <dbReference type="NCBI Taxonomy" id="9785"/>
    <lineage>
        <taxon>Eukaryota</taxon>
        <taxon>Metazoa</taxon>
        <taxon>Chordata</taxon>
        <taxon>Craniata</taxon>
        <taxon>Vertebrata</taxon>
        <taxon>Euteleostomi</taxon>
        <taxon>Mammalia</taxon>
        <taxon>Eutheria</taxon>
        <taxon>Afrotheria</taxon>
        <taxon>Proboscidea</taxon>
        <taxon>Elephantidae</taxon>
        <taxon>Loxodonta</taxon>
    </lineage>
</organism>
<dbReference type="eggNOG" id="KOG0421">
    <property type="taxonomic scope" value="Eukaryota"/>
</dbReference>
<evidence type="ECO:0000313" key="4">
    <source>
        <dbReference type="Proteomes" id="UP000007646"/>
    </source>
</evidence>
<dbReference type="AlphaFoldDB" id="G3U933"/>
<dbReference type="GeneTree" id="ENSGT00930000150941"/>